<comment type="caution">
    <text evidence="1">The sequence shown here is derived from an EMBL/GenBank/DDBJ whole genome shotgun (WGS) entry which is preliminary data.</text>
</comment>
<reference evidence="2" key="1">
    <citation type="journal article" date="2022" name="Mol. Ecol. Resour.">
        <title>The genomes of chicory, endive, great burdock and yacon provide insights into Asteraceae palaeo-polyploidization history and plant inulin production.</title>
        <authorList>
            <person name="Fan W."/>
            <person name="Wang S."/>
            <person name="Wang H."/>
            <person name="Wang A."/>
            <person name="Jiang F."/>
            <person name="Liu H."/>
            <person name="Zhao H."/>
            <person name="Xu D."/>
            <person name="Zhang Y."/>
        </authorList>
    </citation>
    <scope>NUCLEOTIDE SEQUENCE [LARGE SCALE GENOMIC DNA]</scope>
    <source>
        <strain evidence="2">cv. Yunnan</strain>
    </source>
</reference>
<keyword evidence="2" id="KW-1185">Reference proteome</keyword>
<accession>A0ACB9GNN6</accession>
<organism evidence="1 2">
    <name type="scientific">Smallanthus sonchifolius</name>
    <dbReference type="NCBI Taxonomy" id="185202"/>
    <lineage>
        <taxon>Eukaryota</taxon>
        <taxon>Viridiplantae</taxon>
        <taxon>Streptophyta</taxon>
        <taxon>Embryophyta</taxon>
        <taxon>Tracheophyta</taxon>
        <taxon>Spermatophyta</taxon>
        <taxon>Magnoliopsida</taxon>
        <taxon>eudicotyledons</taxon>
        <taxon>Gunneridae</taxon>
        <taxon>Pentapetalae</taxon>
        <taxon>asterids</taxon>
        <taxon>campanulids</taxon>
        <taxon>Asterales</taxon>
        <taxon>Asteraceae</taxon>
        <taxon>Asteroideae</taxon>
        <taxon>Heliantheae alliance</taxon>
        <taxon>Millerieae</taxon>
        <taxon>Smallanthus</taxon>
    </lineage>
</organism>
<evidence type="ECO:0000313" key="2">
    <source>
        <dbReference type="Proteomes" id="UP001056120"/>
    </source>
</evidence>
<gene>
    <name evidence="1" type="ORF">L1987_44212</name>
</gene>
<name>A0ACB9GNN6_9ASTR</name>
<protein>
    <submittedName>
        <fullName evidence="1">Uncharacterized protein</fullName>
    </submittedName>
</protein>
<sequence>MIKAIILDIFSAGTDTTSTSLEWAITELLRNPRAMKKLQQEAREIGQGRSLIPENDLHKMPYLKAVIKESLRLHAPAPLLVPHQSTKDVKLLGYDIASGTQVMVNAWAIARDPSVWEEPEEFRPERFLNNTIDYKGLHFELIPFGAGRRGCPGISFATIINEFVLANLVYKFDFALWGEKALDMTESYGITVHRKFPVLVTTTPSEDDLDKMPYLKVVLKEALRLHIPAPRGKDVKLLRYDIASGTQVMVNTWAIARDPSIWDEPEEFRSERFLNNPYRLYRISF</sequence>
<proteinExistence type="predicted"/>
<reference evidence="1 2" key="2">
    <citation type="journal article" date="2022" name="Mol. Ecol. Resour.">
        <title>The genomes of chicory, endive, great burdock and yacon provide insights into Asteraceae paleo-polyploidization history and plant inulin production.</title>
        <authorList>
            <person name="Fan W."/>
            <person name="Wang S."/>
            <person name="Wang H."/>
            <person name="Wang A."/>
            <person name="Jiang F."/>
            <person name="Liu H."/>
            <person name="Zhao H."/>
            <person name="Xu D."/>
            <person name="Zhang Y."/>
        </authorList>
    </citation>
    <scope>NUCLEOTIDE SEQUENCE [LARGE SCALE GENOMIC DNA]</scope>
    <source>
        <strain evidence="2">cv. Yunnan</strain>
        <tissue evidence="1">Leaves</tissue>
    </source>
</reference>
<evidence type="ECO:0000313" key="1">
    <source>
        <dbReference type="EMBL" id="KAI3785100.1"/>
    </source>
</evidence>
<dbReference type="EMBL" id="CM042031">
    <property type="protein sequence ID" value="KAI3785100.1"/>
    <property type="molecule type" value="Genomic_DNA"/>
</dbReference>
<dbReference type="Proteomes" id="UP001056120">
    <property type="component" value="Linkage Group LG14"/>
</dbReference>